<feature type="non-terminal residue" evidence="4">
    <location>
        <position position="1"/>
    </location>
</feature>
<dbReference type="PROSITE" id="PS50088">
    <property type="entry name" value="ANK_REPEAT"/>
    <property type="match status" value="1"/>
</dbReference>
<evidence type="ECO:0000313" key="5">
    <source>
        <dbReference type="Proteomes" id="UP000184300"/>
    </source>
</evidence>
<dbReference type="GeneID" id="34466876"/>
<dbReference type="PANTHER" id="PTHR24198:SF165">
    <property type="entry name" value="ANKYRIN REPEAT-CONTAINING PROTEIN-RELATED"/>
    <property type="match status" value="1"/>
</dbReference>
<evidence type="ECO:0000256" key="1">
    <source>
        <dbReference type="ARBA" id="ARBA00022737"/>
    </source>
</evidence>
<evidence type="ECO:0000256" key="3">
    <source>
        <dbReference type="PROSITE-ProRule" id="PRU00023"/>
    </source>
</evidence>
<dbReference type="Pfam" id="PF00023">
    <property type="entry name" value="Ank"/>
    <property type="match status" value="1"/>
</dbReference>
<dbReference type="Proteomes" id="UP000184300">
    <property type="component" value="Unassembled WGS sequence"/>
</dbReference>
<name>A0A1L9VUD3_ASPGL</name>
<sequence length="158" mass="17450">GNTALHFAVKSGRPAVVEMLLHSNSLNPNAQNKKGKTALSSTTDPDMISVLLQSGKVDPNLCDFSGQTLFHDSVHGILSKRNSSTIYKLLFELDGVSPDPKDESGRTPLFFVALFDKEIIVKMLLEMGKVNPECEDCFGWTPLQCAQKKEKKKDTRLL</sequence>
<dbReference type="Pfam" id="PF12796">
    <property type="entry name" value="Ank_2"/>
    <property type="match status" value="1"/>
</dbReference>
<proteinExistence type="predicted"/>
<keyword evidence="5" id="KW-1185">Reference proteome</keyword>
<dbReference type="PROSITE" id="PS50297">
    <property type="entry name" value="ANK_REP_REGION"/>
    <property type="match status" value="1"/>
</dbReference>
<dbReference type="InterPro" id="IPR002110">
    <property type="entry name" value="Ankyrin_rpt"/>
</dbReference>
<evidence type="ECO:0000313" key="4">
    <source>
        <dbReference type="EMBL" id="OJJ87522.1"/>
    </source>
</evidence>
<feature type="repeat" description="ANK" evidence="3">
    <location>
        <begin position="1"/>
        <end position="25"/>
    </location>
</feature>
<evidence type="ECO:0000256" key="2">
    <source>
        <dbReference type="ARBA" id="ARBA00023043"/>
    </source>
</evidence>
<keyword evidence="2 3" id="KW-0040">ANK repeat</keyword>
<dbReference type="InterPro" id="IPR036770">
    <property type="entry name" value="Ankyrin_rpt-contain_sf"/>
</dbReference>
<keyword evidence="1" id="KW-0677">Repeat</keyword>
<organism evidence="4 5">
    <name type="scientific">Aspergillus glaucus CBS 516.65</name>
    <dbReference type="NCBI Taxonomy" id="1160497"/>
    <lineage>
        <taxon>Eukaryota</taxon>
        <taxon>Fungi</taxon>
        <taxon>Dikarya</taxon>
        <taxon>Ascomycota</taxon>
        <taxon>Pezizomycotina</taxon>
        <taxon>Eurotiomycetes</taxon>
        <taxon>Eurotiomycetidae</taxon>
        <taxon>Eurotiales</taxon>
        <taxon>Aspergillaceae</taxon>
        <taxon>Aspergillus</taxon>
        <taxon>Aspergillus subgen. Aspergillus</taxon>
    </lineage>
</organism>
<gene>
    <name evidence="4" type="ORF">ASPGLDRAFT_97795</name>
</gene>
<dbReference type="VEuPathDB" id="FungiDB:ASPGLDRAFT_97795"/>
<dbReference type="SMART" id="SM00248">
    <property type="entry name" value="ANK"/>
    <property type="match status" value="3"/>
</dbReference>
<dbReference type="AlphaFoldDB" id="A0A1L9VUD3"/>
<accession>A0A1L9VUD3</accession>
<feature type="non-terminal residue" evidence="4">
    <location>
        <position position="158"/>
    </location>
</feature>
<reference evidence="5" key="1">
    <citation type="journal article" date="2017" name="Genome Biol.">
        <title>Comparative genomics reveals high biological diversity and specific adaptations in the industrially and medically important fungal genus Aspergillus.</title>
        <authorList>
            <person name="de Vries R.P."/>
            <person name="Riley R."/>
            <person name="Wiebenga A."/>
            <person name="Aguilar-Osorio G."/>
            <person name="Amillis S."/>
            <person name="Uchima C.A."/>
            <person name="Anderluh G."/>
            <person name="Asadollahi M."/>
            <person name="Askin M."/>
            <person name="Barry K."/>
            <person name="Battaglia E."/>
            <person name="Bayram O."/>
            <person name="Benocci T."/>
            <person name="Braus-Stromeyer S.A."/>
            <person name="Caldana C."/>
            <person name="Canovas D."/>
            <person name="Cerqueira G.C."/>
            <person name="Chen F."/>
            <person name="Chen W."/>
            <person name="Choi C."/>
            <person name="Clum A."/>
            <person name="Dos Santos R.A."/>
            <person name="Damasio A.R."/>
            <person name="Diallinas G."/>
            <person name="Emri T."/>
            <person name="Fekete E."/>
            <person name="Flipphi M."/>
            <person name="Freyberg S."/>
            <person name="Gallo A."/>
            <person name="Gournas C."/>
            <person name="Habgood R."/>
            <person name="Hainaut M."/>
            <person name="Harispe M.L."/>
            <person name="Henrissat B."/>
            <person name="Hilden K.S."/>
            <person name="Hope R."/>
            <person name="Hossain A."/>
            <person name="Karabika E."/>
            <person name="Karaffa L."/>
            <person name="Karanyi Z."/>
            <person name="Krasevec N."/>
            <person name="Kuo A."/>
            <person name="Kusch H."/>
            <person name="LaButti K."/>
            <person name="Lagendijk E.L."/>
            <person name="Lapidus A."/>
            <person name="Levasseur A."/>
            <person name="Lindquist E."/>
            <person name="Lipzen A."/>
            <person name="Logrieco A.F."/>
            <person name="MacCabe A."/>
            <person name="Maekelae M.R."/>
            <person name="Malavazi I."/>
            <person name="Melin P."/>
            <person name="Meyer V."/>
            <person name="Mielnichuk N."/>
            <person name="Miskei M."/>
            <person name="Molnar A.P."/>
            <person name="Mule G."/>
            <person name="Ngan C.Y."/>
            <person name="Orejas M."/>
            <person name="Orosz E."/>
            <person name="Ouedraogo J.P."/>
            <person name="Overkamp K.M."/>
            <person name="Park H.-S."/>
            <person name="Perrone G."/>
            <person name="Piumi F."/>
            <person name="Punt P.J."/>
            <person name="Ram A.F."/>
            <person name="Ramon A."/>
            <person name="Rauscher S."/>
            <person name="Record E."/>
            <person name="Riano-Pachon D.M."/>
            <person name="Robert V."/>
            <person name="Roehrig J."/>
            <person name="Ruller R."/>
            <person name="Salamov A."/>
            <person name="Salih N.S."/>
            <person name="Samson R.A."/>
            <person name="Sandor E."/>
            <person name="Sanguinetti M."/>
            <person name="Schuetze T."/>
            <person name="Sepcic K."/>
            <person name="Shelest E."/>
            <person name="Sherlock G."/>
            <person name="Sophianopoulou V."/>
            <person name="Squina F.M."/>
            <person name="Sun H."/>
            <person name="Susca A."/>
            <person name="Todd R.B."/>
            <person name="Tsang A."/>
            <person name="Unkles S.E."/>
            <person name="van de Wiele N."/>
            <person name="van Rossen-Uffink D."/>
            <person name="Oliveira J.V."/>
            <person name="Vesth T.C."/>
            <person name="Visser J."/>
            <person name="Yu J.-H."/>
            <person name="Zhou M."/>
            <person name="Andersen M.R."/>
            <person name="Archer D.B."/>
            <person name="Baker S.E."/>
            <person name="Benoit I."/>
            <person name="Brakhage A.A."/>
            <person name="Braus G.H."/>
            <person name="Fischer R."/>
            <person name="Frisvad J.C."/>
            <person name="Goldman G.H."/>
            <person name="Houbraken J."/>
            <person name="Oakley B."/>
            <person name="Pocsi I."/>
            <person name="Scazzocchio C."/>
            <person name="Seiboth B."/>
            <person name="vanKuyk P.A."/>
            <person name="Wortman J."/>
            <person name="Dyer P.S."/>
            <person name="Grigoriev I.V."/>
        </authorList>
    </citation>
    <scope>NUCLEOTIDE SEQUENCE [LARGE SCALE GENOMIC DNA]</scope>
    <source>
        <strain evidence="5">CBS 516.65</strain>
    </source>
</reference>
<dbReference type="Gene3D" id="1.25.40.20">
    <property type="entry name" value="Ankyrin repeat-containing domain"/>
    <property type="match status" value="2"/>
</dbReference>
<dbReference type="EMBL" id="KV878890">
    <property type="protein sequence ID" value="OJJ87522.1"/>
    <property type="molecule type" value="Genomic_DNA"/>
</dbReference>
<dbReference type="SUPFAM" id="SSF48403">
    <property type="entry name" value="Ankyrin repeat"/>
    <property type="match status" value="1"/>
</dbReference>
<protein>
    <submittedName>
        <fullName evidence="4">Uncharacterized protein</fullName>
    </submittedName>
</protein>
<dbReference type="RefSeq" id="XP_022404205.1">
    <property type="nucleotide sequence ID" value="XM_022550616.1"/>
</dbReference>
<dbReference type="OrthoDB" id="20872at2759"/>
<dbReference type="STRING" id="1160497.A0A1L9VUD3"/>
<dbReference type="PANTHER" id="PTHR24198">
    <property type="entry name" value="ANKYRIN REPEAT AND PROTEIN KINASE DOMAIN-CONTAINING PROTEIN"/>
    <property type="match status" value="1"/>
</dbReference>